<feature type="compositionally biased region" description="Low complexity" evidence="1">
    <location>
        <begin position="199"/>
        <end position="237"/>
    </location>
</feature>
<evidence type="ECO:0000256" key="1">
    <source>
        <dbReference type="SAM" id="MobiDB-lite"/>
    </source>
</evidence>
<proteinExistence type="predicted"/>
<reference evidence="3" key="1">
    <citation type="submission" date="2023-06" db="EMBL/GenBank/DDBJ databases">
        <title>Black Yeasts Isolated from many extreme environments.</title>
        <authorList>
            <person name="Coleine C."/>
            <person name="Stajich J.E."/>
            <person name="Selbmann L."/>
        </authorList>
    </citation>
    <scope>NUCLEOTIDE SEQUENCE</scope>
    <source>
        <strain evidence="3">CCFEE 5200</strain>
    </source>
</reference>
<dbReference type="EMBL" id="JAUJLE010000004">
    <property type="protein sequence ID" value="KAK1014219.1"/>
    <property type="molecule type" value="Genomic_DNA"/>
</dbReference>
<feature type="compositionally biased region" description="Basic and acidic residues" evidence="1">
    <location>
        <begin position="548"/>
        <end position="561"/>
    </location>
</feature>
<feature type="compositionally biased region" description="Polar residues" evidence="1">
    <location>
        <begin position="916"/>
        <end position="931"/>
    </location>
</feature>
<feature type="region of interest" description="Disordered" evidence="1">
    <location>
        <begin position="915"/>
        <end position="952"/>
    </location>
</feature>
<name>A0AAN6L1H0_9PEZI</name>
<feature type="compositionally biased region" description="Low complexity" evidence="1">
    <location>
        <begin position="30"/>
        <end position="39"/>
    </location>
</feature>
<feature type="compositionally biased region" description="Polar residues" evidence="1">
    <location>
        <begin position="1162"/>
        <end position="1177"/>
    </location>
</feature>
<dbReference type="Proteomes" id="UP001175353">
    <property type="component" value="Unassembled WGS sequence"/>
</dbReference>
<gene>
    <name evidence="3" type="ORF">LTR91_001082</name>
</gene>
<feature type="compositionally biased region" description="Basic and acidic residues" evidence="1">
    <location>
        <begin position="314"/>
        <end position="325"/>
    </location>
</feature>
<feature type="region of interest" description="Disordered" evidence="1">
    <location>
        <begin position="517"/>
        <end position="610"/>
    </location>
</feature>
<feature type="compositionally biased region" description="Polar residues" evidence="1">
    <location>
        <begin position="105"/>
        <end position="121"/>
    </location>
</feature>
<feature type="compositionally biased region" description="Low complexity" evidence="1">
    <location>
        <begin position="46"/>
        <end position="59"/>
    </location>
</feature>
<feature type="region of interest" description="Disordered" evidence="1">
    <location>
        <begin position="1"/>
        <end position="327"/>
    </location>
</feature>
<dbReference type="InterPro" id="IPR007330">
    <property type="entry name" value="MIT_dom"/>
</dbReference>
<feature type="region of interest" description="Disordered" evidence="1">
    <location>
        <begin position="464"/>
        <end position="505"/>
    </location>
</feature>
<feature type="region of interest" description="Disordered" evidence="1">
    <location>
        <begin position="703"/>
        <end position="734"/>
    </location>
</feature>
<feature type="compositionally biased region" description="Basic and acidic residues" evidence="1">
    <location>
        <begin position="471"/>
        <end position="484"/>
    </location>
</feature>
<feature type="compositionally biased region" description="Polar residues" evidence="1">
    <location>
        <begin position="159"/>
        <end position="172"/>
    </location>
</feature>
<feature type="region of interest" description="Disordered" evidence="1">
    <location>
        <begin position="395"/>
        <end position="417"/>
    </location>
</feature>
<sequence>MHGISASVSAANSNGGASVTPSVLAKQRYSSRSNSISSSVVTVKRTGSLSSSSTGILHSAMPMRPQSPGEDSLTALRTSRDHMVQDHKRRKSAALEPSHQGETEGLNNLNRWSESTDSSVASLGGTRRSRASSGAALPSQANHQPSTQKRSRATIDYSPRSSPNRKSLSAGVSSRPRRSSPDASPERLRHRPPRPSSYATSAAALPPLHTTPALTDPSNDNDSPSTIQTITTPSTHSLYLVQDSFGEDGISPRNKAKDKRPVVIRNHTAPMSAVNHMRTSVTEPPKEPLRRTRTSEKREPDAKPSDGSSRRGSRSRESREKDKKAMLSKALQKANTAVLLDNAQNFEGALEAYADACRLLQHVMDRSSAADDKRKLEAIKVTYTNRIEELEQLDASRPSTADAKNLPARPMSDESMSMSFGAGAVSPIESGVLDSAVIETATMTRIVDVPKLSYPRGDRDSFFSRPIEAVQHSDQDGPRSRRIETSTQGGSARHEGLPLRSDGGSEAARQTLLLPALQDRQYMPAPLSPRKPLSPQLKPQAEEPWQQESEKSEEERKDLDHVPGTNDNAGSWLDTIDESSSCRSSVHSNSGGALRRRHIRGNSGGTDPDLHAAFDAAVEAAYDEGLEPDLDVNGKRDTAYSNATTQSINVASPDVKEVLSPTNEFHPAGSLHSLELDDEQEERLLDEITSDYAQGFNFDLSSKSALPRQSDSSTYSRSTWQSSQASGDRNTAATSLSTVAEDTLTGRLSPQLAEAQSAKVEPPPPSAALPRPPSMSGIRLSSVRSRRLSGQSGLKQLKIETYAKTDGRKRASTFHHSSSPTTQDREREEEDFNQDFKFGGPLETTNSEREHERILMSPPSLDMRSAVQETIRPMTATVVEERRSLDDSPSELRSAARPNFFRKNKSSLSLRDHHTLLSSPEDSTPSIATPMSSTFTSFTSKRSDGPPTSQRANFQSFDSSFTASFQSGGAHLFDTSLSQAALPISPRSPRFSTQPLGLEPCPESFLLRPFWLMRSIASTLTHPKGGFITTRVFVSREVWQTRGVKLKSLEDKVANCDLLTAALGRLAGVDTYDADAVMEELQSFEEVMERVQAALAKKLGSDVGLHGVTGLFKDASGAGSGVAASSNSLAATGADAVAGAEKATRPREGKGYLTSWRKLRNKSSGTPLATSHPTGKTPNERDSPALSSVPMTTFMPVERRGPKRDVRNLVFEGPQKEYMGSLARLFEAAQVLGEFFLPSSPSPHAVISVPSFLSRATLVFRSRKSKKPSPHFPTVARSRAQGVQIACLHALMFRVRLPPGDYVIYQIARQVEDPGLKHSSPTHVGLELSMRHAAEFFAFYVCRFALGDLGTLLDKFVKRGTEWVLA</sequence>
<feature type="compositionally biased region" description="Polar residues" evidence="1">
    <location>
        <begin position="725"/>
        <end position="734"/>
    </location>
</feature>
<feature type="region of interest" description="Disordered" evidence="1">
    <location>
        <begin position="804"/>
        <end position="851"/>
    </location>
</feature>
<dbReference type="InterPro" id="IPR036181">
    <property type="entry name" value="MIT_dom_sf"/>
</dbReference>
<feature type="compositionally biased region" description="Basic and acidic residues" evidence="1">
    <location>
        <begin position="284"/>
        <end position="304"/>
    </location>
</feature>
<evidence type="ECO:0000313" key="3">
    <source>
        <dbReference type="EMBL" id="KAK1014219.1"/>
    </source>
</evidence>
<dbReference type="Pfam" id="PF04212">
    <property type="entry name" value="MIT"/>
    <property type="match status" value="1"/>
</dbReference>
<dbReference type="Gene3D" id="1.20.58.80">
    <property type="entry name" value="Phosphotransferase system, lactose/cellobiose-type IIA subunit"/>
    <property type="match status" value="1"/>
</dbReference>
<dbReference type="PANTHER" id="PTHR37327">
    <property type="entry name" value="CHROMOSOME 1, WHOLE GENOME SHOTGUN SEQUENCE"/>
    <property type="match status" value="1"/>
</dbReference>
<organism evidence="3 4">
    <name type="scientific">Friedmanniomyces endolithicus</name>
    <dbReference type="NCBI Taxonomy" id="329885"/>
    <lineage>
        <taxon>Eukaryota</taxon>
        <taxon>Fungi</taxon>
        <taxon>Dikarya</taxon>
        <taxon>Ascomycota</taxon>
        <taxon>Pezizomycotina</taxon>
        <taxon>Dothideomycetes</taxon>
        <taxon>Dothideomycetidae</taxon>
        <taxon>Mycosphaerellales</taxon>
        <taxon>Teratosphaeriaceae</taxon>
        <taxon>Friedmanniomyces</taxon>
    </lineage>
</organism>
<dbReference type="PANTHER" id="PTHR37327:SF1">
    <property type="entry name" value="MICROTUBULE INTERACTING AND TRANSPORT DOMAIN-CONTAINING PROTEIN"/>
    <property type="match status" value="1"/>
</dbReference>
<protein>
    <recommendedName>
        <fullName evidence="2">MIT domain-containing protein</fullName>
    </recommendedName>
</protein>
<feature type="region of interest" description="Disordered" evidence="1">
    <location>
        <begin position="1162"/>
        <end position="1188"/>
    </location>
</feature>
<dbReference type="SUPFAM" id="SSF116846">
    <property type="entry name" value="MIT domain"/>
    <property type="match status" value="1"/>
</dbReference>
<evidence type="ECO:0000259" key="2">
    <source>
        <dbReference type="Pfam" id="PF04212"/>
    </source>
</evidence>
<keyword evidence="4" id="KW-1185">Reference proteome</keyword>
<feature type="domain" description="MIT" evidence="2">
    <location>
        <begin position="327"/>
        <end position="392"/>
    </location>
</feature>
<feature type="region of interest" description="Disordered" evidence="1">
    <location>
        <begin position="752"/>
        <end position="776"/>
    </location>
</feature>
<feature type="compositionally biased region" description="Pro residues" evidence="1">
    <location>
        <begin position="761"/>
        <end position="773"/>
    </location>
</feature>
<accession>A0AAN6L1H0</accession>
<feature type="compositionally biased region" description="Low complexity" evidence="1">
    <location>
        <begin position="708"/>
        <end position="724"/>
    </location>
</feature>
<evidence type="ECO:0000313" key="4">
    <source>
        <dbReference type="Proteomes" id="UP001175353"/>
    </source>
</evidence>
<feature type="compositionally biased region" description="Polar residues" evidence="1">
    <location>
        <begin position="139"/>
        <end position="148"/>
    </location>
</feature>
<feature type="compositionally biased region" description="Low complexity" evidence="1">
    <location>
        <begin position="579"/>
        <end position="590"/>
    </location>
</feature>
<comment type="caution">
    <text evidence="3">The sequence shown here is derived from an EMBL/GenBank/DDBJ whole genome shotgun (WGS) entry which is preliminary data.</text>
</comment>
<feature type="compositionally biased region" description="Low complexity" evidence="1">
    <location>
        <begin position="1"/>
        <end position="19"/>
    </location>
</feature>